<dbReference type="Gene3D" id="3.40.30.10">
    <property type="entry name" value="Glutaredoxin"/>
    <property type="match status" value="1"/>
</dbReference>
<dbReference type="InterPro" id="IPR013766">
    <property type="entry name" value="Thioredoxin_domain"/>
</dbReference>
<dbReference type="Gene3D" id="1.25.40.10">
    <property type="entry name" value="Tetratricopeptide repeat domain"/>
    <property type="match status" value="1"/>
</dbReference>
<feature type="compositionally biased region" description="Low complexity" evidence="2">
    <location>
        <begin position="71"/>
        <end position="84"/>
    </location>
</feature>
<protein>
    <recommendedName>
        <fullName evidence="3">Thioredoxin domain-containing protein</fullName>
    </recommendedName>
</protein>
<dbReference type="Proteomes" id="UP001497444">
    <property type="component" value="Chromosome 3"/>
</dbReference>
<dbReference type="InterPro" id="IPR036249">
    <property type="entry name" value="Thioredoxin-like_sf"/>
</dbReference>
<keyword evidence="5" id="KW-1185">Reference proteome</keyword>
<proteinExistence type="predicted"/>
<dbReference type="Pfam" id="PF00085">
    <property type="entry name" value="Thioredoxin"/>
    <property type="match status" value="1"/>
</dbReference>
<feature type="domain" description="Thioredoxin" evidence="3">
    <location>
        <begin position="627"/>
        <end position="722"/>
    </location>
</feature>
<dbReference type="InterPro" id="IPR019734">
    <property type="entry name" value="TPR_rpt"/>
</dbReference>
<dbReference type="InterPro" id="IPR011990">
    <property type="entry name" value="TPR-like_helical_dom_sf"/>
</dbReference>
<dbReference type="SUPFAM" id="SSF48452">
    <property type="entry name" value="TPR-like"/>
    <property type="match status" value="2"/>
</dbReference>
<feature type="region of interest" description="Disordered" evidence="2">
    <location>
        <begin position="174"/>
        <end position="217"/>
    </location>
</feature>
<dbReference type="SMART" id="SM00028">
    <property type="entry name" value="TPR"/>
    <property type="match status" value="7"/>
</dbReference>
<dbReference type="SUPFAM" id="SSF52833">
    <property type="entry name" value="Thioredoxin-like"/>
    <property type="match status" value="1"/>
</dbReference>
<feature type="repeat" description="TPR" evidence="1">
    <location>
        <begin position="255"/>
        <end position="288"/>
    </location>
</feature>
<feature type="non-terminal residue" evidence="4">
    <location>
        <position position="729"/>
    </location>
</feature>
<evidence type="ECO:0000313" key="4">
    <source>
        <dbReference type="EMBL" id="CAK9270182.1"/>
    </source>
</evidence>
<evidence type="ECO:0000256" key="2">
    <source>
        <dbReference type="SAM" id="MobiDB-lite"/>
    </source>
</evidence>
<accession>A0ABP0WUR6</accession>
<sequence>PPPCGSPPPPPLKRKKKVNATMLFSSWSRFNVGDISANSRIGRVSTRDSSSHAAAAPPPPPPPHRRKLDQLQESQQQKQQHSSSNFLDKSSTDHHRQQEQSSPPPPSPPIVDESVIHGNRTRGNIIIPELGSSGRSSSSTAAETPRAGSSGMLMATGLVSGVLGTGSKETVRSAAAAAGGTSRASQAVAAGTPRASTAAAAGTTGRASAATAHETTTTTRASAAAAAGHETMCRGNIFAVGESLLIKRTLSSSDPEEVKKVGNEQYKKGNFAEALSLYDRAILLAPGHAPYHSNRAAALTALGRLPEAVRECEHAIKLNSLYPRAHQRLASLCLRLGRLEDVKKHLQIPGQNIDVGEMLRVEKVEKHLENCYNARNALDWNAVVRECDAAVTAGADSAPQLFALKAEAFLKLHRYEEADIVLSAAKKIEGALRKSTSMQADTRTLLVQAQVDMALGRFEGAVIAAEKAAYFDPQNAEALPTLKRARAVALARTTGNDLYKAGKILKASVAYSEGLQYDPSNAILLCNRAACRSKLGHYEKAVEDCNAALDAQPHYTKALLRRAHSYSEMEKWDLSLKDFEALRKEMPGNTDVARALSEVQVAMKNSKGRGLGTEEKQQQQRLGVEVNVCSNDQLREEISNHGIAVVQFNTRWSEGCRQMASVVEKLCKLNPTVNFLKVDTDASPYLAKAENVDFVPTFKIYKNGVKVMELPGPTEQALENALSQLCRYY</sequence>
<evidence type="ECO:0000313" key="5">
    <source>
        <dbReference type="Proteomes" id="UP001497444"/>
    </source>
</evidence>
<dbReference type="PANTHER" id="PTHR46050:SF29">
    <property type="entry name" value="TPR REPEAT-CONTAINING THIOREDOXIN TTL4"/>
    <property type="match status" value="1"/>
</dbReference>
<gene>
    <name evidence="4" type="ORF">CSSPJE1EN1_LOCUS15660</name>
</gene>
<evidence type="ECO:0000259" key="3">
    <source>
        <dbReference type="Pfam" id="PF00085"/>
    </source>
</evidence>
<dbReference type="Pfam" id="PF13432">
    <property type="entry name" value="TPR_16"/>
    <property type="match status" value="2"/>
</dbReference>
<keyword evidence="1" id="KW-0802">TPR repeat</keyword>
<dbReference type="InterPro" id="IPR044534">
    <property type="entry name" value="TTL1-4"/>
</dbReference>
<name>A0ABP0WUR6_9BRYO</name>
<dbReference type="CDD" id="cd02947">
    <property type="entry name" value="TRX_family"/>
    <property type="match status" value="1"/>
</dbReference>
<feature type="region of interest" description="Disordered" evidence="2">
    <location>
        <begin position="27"/>
        <end position="152"/>
    </location>
</feature>
<reference evidence="4" key="1">
    <citation type="submission" date="2024-02" db="EMBL/GenBank/DDBJ databases">
        <authorList>
            <consortium name="ELIXIR-Norway"/>
            <consortium name="Elixir Norway"/>
        </authorList>
    </citation>
    <scope>NUCLEOTIDE SEQUENCE</scope>
</reference>
<evidence type="ECO:0000256" key="1">
    <source>
        <dbReference type="PROSITE-ProRule" id="PRU00339"/>
    </source>
</evidence>
<dbReference type="PANTHER" id="PTHR46050">
    <property type="entry name" value="TPR REPEAT-CONTAINING THIOREDOXIN"/>
    <property type="match status" value="1"/>
</dbReference>
<dbReference type="PROSITE" id="PS50005">
    <property type="entry name" value="TPR"/>
    <property type="match status" value="1"/>
</dbReference>
<dbReference type="EMBL" id="OZ020098">
    <property type="protein sequence ID" value="CAK9270182.1"/>
    <property type="molecule type" value="Genomic_DNA"/>
</dbReference>
<organism evidence="4 5">
    <name type="scientific">Sphagnum jensenii</name>
    <dbReference type="NCBI Taxonomy" id="128206"/>
    <lineage>
        <taxon>Eukaryota</taxon>
        <taxon>Viridiplantae</taxon>
        <taxon>Streptophyta</taxon>
        <taxon>Embryophyta</taxon>
        <taxon>Bryophyta</taxon>
        <taxon>Sphagnophytina</taxon>
        <taxon>Sphagnopsida</taxon>
        <taxon>Sphagnales</taxon>
        <taxon>Sphagnaceae</taxon>
        <taxon>Sphagnum</taxon>
    </lineage>
</organism>